<accession>A0A8X6LBM8</accession>
<dbReference type="EMBL" id="BMAO01005936">
    <property type="protein sequence ID" value="GFR04856.1"/>
    <property type="molecule type" value="Genomic_DNA"/>
</dbReference>
<proteinExistence type="predicted"/>
<dbReference type="Proteomes" id="UP000887116">
    <property type="component" value="Unassembled WGS sequence"/>
</dbReference>
<reference evidence="1" key="1">
    <citation type="submission" date="2020-07" db="EMBL/GenBank/DDBJ databases">
        <title>Multicomponent nature underlies the extraordinary mechanical properties of spider dragline silk.</title>
        <authorList>
            <person name="Kono N."/>
            <person name="Nakamura H."/>
            <person name="Mori M."/>
            <person name="Yoshida Y."/>
            <person name="Ohtoshi R."/>
            <person name="Malay A.D."/>
            <person name="Moran D.A.P."/>
            <person name="Tomita M."/>
            <person name="Numata K."/>
            <person name="Arakawa K."/>
        </authorList>
    </citation>
    <scope>NUCLEOTIDE SEQUENCE</scope>
</reference>
<dbReference type="AlphaFoldDB" id="A0A8X6LBM8"/>
<organism evidence="1 2">
    <name type="scientific">Trichonephila clavata</name>
    <name type="common">Joro spider</name>
    <name type="synonym">Nephila clavata</name>
    <dbReference type="NCBI Taxonomy" id="2740835"/>
    <lineage>
        <taxon>Eukaryota</taxon>
        <taxon>Metazoa</taxon>
        <taxon>Ecdysozoa</taxon>
        <taxon>Arthropoda</taxon>
        <taxon>Chelicerata</taxon>
        <taxon>Arachnida</taxon>
        <taxon>Araneae</taxon>
        <taxon>Araneomorphae</taxon>
        <taxon>Entelegynae</taxon>
        <taxon>Araneoidea</taxon>
        <taxon>Nephilidae</taxon>
        <taxon>Trichonephila</taxon>
    </lineage>
</organism>
<sequence>MVKWEDTWVVQNSAQLPHHANFRNLSFVTGLSSISSSTYRIFRGTRIRTHESTEAIPAIVASSLPCSLDYRCHEYIAKVATENLFNAVTMYDFNKMFSGYRCVH</sequence>
<keyword evidence="2" id="KW-1185">Reference proteome</keyword>
<comment type="caution">
    <text evidence="1">The sequence shown here is derived from an EMBL/GenBank/DDBJ whole genome shotgun (WGS) entry which is preliminary data.</text>
</comment>
<gene>
    <name evidence="1" type="ORF">TNCT_400181</name>
</gene>
<evidence type="ECO:0000313" key="2">
    <source>
        <dbReference type="Proteomes" id="UP000887116"/>
    </source>
</evidence>
<name>A0A8X6LBM8_TRICU</name>
<evidence type="ECO:0000313" key="1">
    <source>
        <dbReference type="EMBL" id="GFR04856.1"/>
    </source>
</evidence>
<protein>
    <submittedName>
        <fullName evidence="1">Uncharacterized protein</fullName>
    </submittedName>
</protein>